<gene>
    <name evidence="9" type="ORF">HK100_002802</name>
</gene>
<evidence type="ECO:0000256" key="2">
    <source>
        <dbReference type="ARBA" id="ARBA00004574"/>
    </source>
</evidence>
<evidence type="ECO:0000256" key="3">
    <source>
        <dbReference type="ARBA" id="ARBA00006332"/>
    </source>
</evidence>
<dbReference type="InterPro" id="IPR042617">
    <property type="entry name" value="CTC1-like"/>
</dbReference>
<comment type="similarity">
    <text evidence="3">Belongs to the CTC1 family.</text>
</comment>
<accession>A0AAD5XF58</accession>
<evidence type="ECO:0000256" key="1">
    <source>
        <dbReference type="ARBA" id="ARBA00004123"/>
    </source>
</evidence>
<keyword evidence="10" id="KW-1185">Reference proteome</keyword>
<sequence length="1293" mass="142845">MDEYLIVRIAQIAYSHEFRDRSVLIGRLSVCPDGSLAFSDGTLIYSNKQHLGSSASVAVSLLHNGGGFVSVSSYADADVLLRGVWPSMLPKSENKLTIAVSTSDILFLAADSPLHSLALFYVDARTLDQLFQHQQRVFYQSSVATLHKYPAPVHLASVVNFRNSNPYALDIFALRKSKRVNLFGIVQSKSALMDIHNSRFFLINFLCGDSTRFSGLAHQGIRLVSTFIMFEQRLESIPGSRFEDKKAISPPPHRQIKFLFNQICVNGAFMFSNMPTKQIKFSSRLPNPLDPKSNIVKLLAFDTIDSELHFLDPKALEFFVDQQRRSIPSTFLLKSQIQSQPFITDQASSKSIIMSYTGRITEIVNVDVGKYQLDGKHDLFLAHHPSLDPAIELLLFPGTVLTLHNVHLILYETVDVPGLFKEVIDRGPLPSRNSDEDIKTEYAEASTEKVEENRCQNTFSLLHDPAKRAKIKAKWTSLNMMDLILLDDIFATICAFQSQRSRRDDNGGGNGCSGAEVSNAAVFNMAKEILKRATGFCEWPADASTPRLGLVLRHDTECTVATLRYVQPFLVSVDMAVFADGSIVVEFIERYTNSIASTNAYQRTAIGREDAVCRIFSMDELGVTDCFLLGTIDVGCNGGALNFVDSSGSAPIMICFVQSESSTSGKNDRSMPLNVRDLHCCVVVLRFDVVVEVLGVSQTNSWDGKTVPVVKTYLRCSTNDCLFESRFDTSFSAVYDTWKAEVPSQINQDNRTIVMRVESKSAGTLDLKSNGELGIKSKLLGTVWTILQEENSDGTLRCSEQSFQNAICEIFGEIHSNFVNVGDWYLMTQSSKVTPIQAQAPAANASTALVNGRVLKLVGGQILILSIEPPLLSPAIMQIYTISSILASVESIKIAPGSFHSTLVNISGRIVSKSFTIAANTYHLHDRIPALDLFTMMNIGTGRYDQVMVLKITDVDKNSSSYIESGEMRTMQVYIDSRSTVFQLGVIPGSVVELNRIALKMANSNGNNGKRSFYGQGISETSIRVLDHRDDGNGVKNTVGTAARWDSRFHSDTIHTLPRINLVHLYSTPPEHCASRFAFSGIIVHVEEVCLWCECGKCGIKLVSVDAAVLCRCGSSNYRSGLTTAIQGKAKIHVDDGTSEACVLFESAEAIFGLLGFGDGGIERRRLEEAVLSVAGADVVYFQNPPWFLLDDVSKDAAVAGEQRRENGQIYTYGDGLLENGSNGTEILDFDMERLKEMDMYSQLEIEDLGTRKLKLAEAAPVEILAPPRIVLHGFHIERLNVLMEASRLLRNM</sequence>
<dbReference type="Proteomes" id="UP001211907">
    <property type="component" value="Unassembled WGS sequence"/>
</dbReference>
<dbReference type="GO" id="GO:0010833">
    <property type="term" value="P:telomere maintenance via telomere lengthening"/>
    <property type="evidence" value="ECO:0007669"/>
    <property type="project" value="TreeGrafter"/>
</dbReference>
<keyword evidence="6" id="KW-0779">Telomere</keyword>
<comment type="caution">
    <text evidence="9">The sequence shown here is derived from an EMBL/GenBank/DDBJ whole genome shotgun (WGS) entry which is preliminary data.</text>
</comment>
<reference evidence="9" key="1">
    <citation type="submission" date="2020-05" db="EMBL/GenBank/DDBJ databases">
        <title>Phylogenomic resolution of chytrid fungi.</title>
        <authorList>
            <person name="Stajich J.E."/>
            <person name="Amses K."/>
            <person name="Simmons R."/>
            <person name="Seto K."/>
            <person name="Myers J."/>
            <person name="Bonds A."/>
            <person name="Quandt C.A."/>
            <person name="Barry K."/>
            <person name="Liu P."/>
            <person name="Grigoriev I."/>
            <person name="Longcore J.E."/>
            <person name="James T.Y."/>
        </authorList>
    </citation>
    <scope>NUCLEOTIDE SEQUENCE</scope>
    <source>
        <strain evidence="9">JEL0513</strain>
    </source>
</reference>
<evidence type="ECO:0000256" key="5">
    <source>
        <dbReference type="ARBA" id="ARBA00022454"/>
    </source>
</evidence>
<evidence type="ECO:0000313" key="10">
    <source>
        <dbReference type="Proteomes" id="UP001211907"/>
    </source>
</evidence>
<evidence type="ECO:0000256" key="6">
    <source>
        <dbReference type="ARBA" id="ARBA00022895"/>
    </source>
</evidence>
<dbReference type="PANTHER" id="PTHR14865:SF2">
    <property type="entry name" value="CST COMPLEX SUBUNIT CTC1"/>
    <property type="match status" value="1"/>
</dbReference>
<name>A0AAD5XF58_9FUNG</name>
<organism evidence="9 10">
    <name type="scientific">Physocladia obscura</name>
    <dbReference type="NCBI Taxonomy" id="109957"/>
    <lineage>
        <taxon>Eukaryota</taxon>
        <taxon>Fungi</taxon>
        <taxon>Fungi incertae sedis</taxon>
        <taxon>Chytridiomycota</taxon>
        <taxon>Chytridiomycota incertae sedis</taxon>
        <taxon>Chytridiomycetes</taxon>
        <taxon>Chytridiales</taxon>
        <taxon>Chytriomycetaceae</taxon>
        <taxon>Physocladia</taxon>
    </lineage>
</organism>
<keyword evidence="5" id="KW-0158">Chromosome</keyword>
<dbReference type="GO" id="GO:0003697">
    <property type="term" value="F:single-stranded DNA binding"/>
    <property type="evidence" value="ECO:0007669"/>
    <property type="project" value="TreeGrafter"/>
</dbReference>
<dbReference type="GO" id="GO:1990879">
    <property type="term" value="C:CST complex"/>
    <property type="evidence" value="ECO:0007669"/>
    <property type="project" value="TreeGrafter"/>
</dbReference>
<keyword evidence="8" id="KW-0539">Nucleus</keyword>
<proteinExistence type="inferred from homology"/>
<evidence type="ECO:0000256" key="8">
    <source>
        <dbReference type="ARBA" id="ARBA00023242"/>
    </source>
</evidence>
<dbReference type="GO" id="GO:0045740">
    <property type="term" value="P:positive regulation of DNA replication"/>
    <property type="evidence" value="ECO:0007669"/>
    <property type="project" value="TreeGrafter"/>
</dbReference>
<dbReference type="EMBL" id="JADGJH010001665">
    <property type="protein sequence ID" value="KAJ3111121.1"/>
    <property type="molecule type" value="Genomic_DNA"/>
</dbReference>
<keyword evidence="7" id="KW-0238">DNA-binding</keyword>
<dbReference type="GO" id="GO:0042162">
    <property type="term" value="F:telomeric DNA binding"/>
    <property type="evidence" value="ECO:0007669"/>
    <property type="project" value="TreeGrafter"/>
</dbReference>
<protein>
    <recommendedName>
        <fullName evidence="4">CST complex subunit CTC1</fullName>
    </recommendedName>
</protein>
<evidence type="ECO:0000313" key="9">
    <source>
        <dbReference type="EMBL" id="KAJ3111121.1"/>
    </source>
</evidence>
<evidence type="ECO:0000256" key="7">
    <source>
        <dbReference type="ARBA" id="ARBA00023125"/>
    </source>
</evidence>
<evidence type="ECO:0000256" key="4">
    <source>
        <dbReference type="ARBA" id="ARBA00016175"/>
    </source>
</evidence>
<dbReference type="PANTHER" id="PTHR14865">
    <property type="entry name" value="CST COMPLEX SUBUNIT CTC1"/>
    <property type="match status" value="1"/>
</dbReference>
<comment type="subcellular location">
    <subcellularLocation>
        <location evidence="2">Chromosome</location>
        <location evidence="2">Telomere</location>
    </subcellularLocation>
    <subcellularLocation>
        <location evidence="1">Nucleus</location>
    </subcellularLocation>
</comment>